<dbReference type="Pfam" id="PF19987">
    <property type="entry name" value="DUF6423"/>
    <property type="match status" value="1"/>
</dbReference>
<name>A0ABU8N9H5_9PSEU</name>
<accession>A0ABU8N9H5</accession>
<protein>
    <submittedName>
        <fullName evidence="1">DUF6423 family protein</fullName>
    </submittedName>
</protein>
<evidence type="ECO:0000313" key="2">
    <source>
        <dbReference type="Proteomes" id="UP001370100"/>
    </source>
</evidence>
<dbReference type="Proteomes" id="UP001370100">
    <property type="component" value="Unassembled WGS sequence"/>
</dbReference>
<evidence type="ECO:0000313" key="1">
    <source>
        <dbReference type="EMBL" id="MEJ2888615.1"/>
    </source>
</evidence>
<gene>
    <name evidence="1" type="ORF">WCD41_19305</name>
</gene>
<keyword evidence="2" id="KW-1185">Reference proteome</keyword>
<reference evidence="1 2" key="1">
    <citation type="submission" date="2024-03" db="EMBL/GenBank/DDBJ databases">
        <title>Actinomycetospora sp. OC33-EN06, a novel actinomycete isolated from wild orchid (Aerides multiflora).</title>
        <authorList>
            <person name="Suriyachadkun C."/>
        </authorList>
    </citation>
    <scope>NUCLEOTIDE SEQUENCE [LARGE SCALE GENOMIC DNA]</scope>
    <source>
        <strain evidence="1 2">OC33-EN06</strain>
    </source>
</reference>
<comment type="caution">
    <text evidence="1">The sequence shown here is derived from an EMBL/GenBank/DDBJ whole genome shotgun (WGS) entry which is preliminary data.</text>
</comment>
<dbReference type="EMBL" id="JBBEGL010000005">
    <property type="protein sequence ID" value="MEJ2888615.1"/>
    <property type="molecule type" value="Genomic_DNA"/>
</dbReference>
<organism evidence="1 2">
    <name type="scientific">Actinomycetospora aeridis</name>
    <dbReference type="NCBI Taxonomy" id="3129231"/>
    <lineage>
        <taxon>Bacteria</taxon>
        <taxon>Bacillati</taxon>
        <taxon>Actinomycetota</taxon>
        <taxon>Actinomycetes</taxon>
        <taxon>Pseudonocardiales</taxon>
        <taxon>Pseudonocardiaceae</taxon>
        <taxon>Actinomycetospora</taxon>
    </lineage>
</organism>
<dbReference type="RefSeq" id="WP_337715344.1">
    <property type="nucleotide sequence ID" value="NZ_JBBEGL010000005.1"/>
</dbReference>
<sequence>MSTPDFSGLDVSQRVRARDIQLAGVADVARRVLMITGAVDTTDHDVSVVVELPAAGRWTVVKAETNLTDRTWVAMQVVTGQGSTIVGGDEAPLMSRQFSRSFLTPDHTRVVFYDGEVRPGEAVLKMYSLDAGGTSPAYSYSQYSPVAASDDLTIEQIVADGIPQRPVVELVVPVTVIG</sequence>
<proteinExistence type="predicted"/>
<dbReference type="InterPro" id="IPR046308">
    <property type="entry name" value="DUF6423"/>
</dbReference>